<feature type="compositionally biased region" description="Polar residues" evidence="1">
    <location>
        <begin position="305"/>
        <end position="318"/>
    </location>
</feature>
<feature type="region of interest" description="Disordered" evidence="1">
    <location>
        <begin position="283"/>
        <end position="318"/>
    </location>
</feature>
<gene>
    <name evidence="2" type="ORF">N7476_000350</name>
</gene>
<dbReference type="Proteomes" id="UP001147746">
    <property type="component" value="Unassembled WGS sequence"/>
</dbReference>
<protein>
    <submittedName>
        <fullName evidence="2">Uncharacterized protein</fullName>
    </submittedName>
</protein>
<evidence type="ECO:0000313" key="2">
    <source>
        <dbReference type="EMBL" id="KAJ5330567.1"/>
    </source>
</evidence>
<sequence length="627" mass="68835">MGVRESKLVIDVLSEALFNAEQSRMDKIEVDLCEPFIETLKKLWLHIPRATQMQITSKALPRSQRRQHLPKYFFSPVNRDEQLMEKVPTWTHQPWLFFQDEIGERLLQIVLKSGICNDTKGPERVTSWVDQGEKVNELCEALGSAQQDKYSHLGNLFFLQDISDTRIKELPRTDKAARDEVIQVFKDRIKVSETDRLSLERLANEVITTVWKKVQESISQSDLEWDMRQIEFPVQQRHIPPHRPRVTPAPPIFLDVPPESLNTPTAQHSESYNIGSTLLDQSLSTESDKPSQVMNKPTPHAQPYTGDSNAFDSSVSLDPPLTLSNTPFTPYAQSYNAGSNAFNSIMALDAPMAPMNPSATTYGQSYNAGSNAFESLMEAPLSPLNPSTTPYTQSYNAGSNAFELSMDASPAPLDPSVIAYAQSYNAGSNAFDSIMALDPPLAPTDYSSTTPYTQSYNAGSNAFESLMEAPLSPLNPSTTPYTPYTQSYNAGSNAFDSIMALDAPMAPMNPSPTTYGQSYNAGSNVFDSSTEAPLSPLVPITPYAQSYDAGSNIFRAAPCLSNGQLPVGHSNCGSPPLSIPETPDDRSGISTEISIDSILQGISTQPGVAERSSSHNSPCRTTWIFAS</sequence>
<comment type="caution">
    <text evidence="2">The sequence shown here is derived from an EMBL/GenBank/DDBJ whole genome shotgun (WGS) entry which is preliminary data.</text>
</comment>
<reference evidence="2" key="2">
    <citation type="journal article" date="2023" name="IMA Fungus">
        <title>Comparative genomic study of the Penicillium genus elucidates a diverse pangenome and 15 lateral gene transfer events.</title>
        <authorList>
            <person name="Petersen C."/>
            <person name="Sorensen T."/>
            <person name="Nielsen M.R."/>
            <person name="Sondergaard T.E."/>
            <person name="Sorensen J.L."/>
            <person name="Fitzpatrick D.A."/>
            <person name="Frisvad J.C."/>
            <person name="Nielsen K.L."/>
        </authorList>
    </citation>
    <scope>NUCLEOTIDE SEQUENCE</scope>
    <source>
        <strain evidence="2">IBT 21472</strain>
    </source>
</reference>
<evidence type="ECO:0000313" key="3">
    <source>
        <dbReference type="Proteomes" id="UP001147746"/>
    </source>
</evidence>
<keyword evidence="3" id="KW-1185">Reference proteome</keyword>
<evidence type="ECO:0000256" key="1">
    <source>
        <dbReference type="SAM" id="MobiDB-lite"/>
    </source>
</evidence>
<name>A0A9W9QBD3_9EURO</name>
<feature type="compositionally biased region" description="Polar residues" evidence="1">
    <location>
        <begin position="283"/>
        <end position="295"/>
    </location>
</feature>
<dbReference type="EMBL" id="JAPZBO010000001">
    <property type="protein sequence ID" value="KAJ5330567.1"/>
    <property type="molecule type" value="Genomic_DNA"/>
</dbReference>
<proteinExistence type="predicted"/>
<organism evidence="2 3">
    <name type="scientific">Penicillium atrosanguineum</name>
    <dbReference type="NCBI Taxonomy" id="1132637"/>
    <lineage>
        <taxon>Eukaryota</taxon>
        <taxon>Fungi</taxon>
        <taxon>Dikarya</taxon>
        <taxon>Ascomycota</taxon>
        <taxon>Pezizomycotina</taxon>
        <taxon>Eurotiomycetes</taxon>
        <taxon>Eurotiomycetidae</taxon>
        <taxon>Eurotiales</taxon>
        <taxon>Aspergillaceae</taxon>
        <taxon>Penicillium</taxon>
    </lineage>
</organism>
<reference evidence="2" key="1">
    <citation type="submission" date="2022-12" db="EMBL/GenBank/DDBJ databases">
        <authorList>
            <person name="Petersen C."/>
        </authorList>
    </citation>
    <scope>NUCLEOTIDE SEQUENCE</scope>
    <source>
        <strain evidence="2">IBT 21472</strain>
    </source>
</reference>
<dbReference type="AlphaFoldDB" id="A0A9W9QBD3"/>
<accession>A0A9W9QBD3</accession>